<name>A0AAV7SHP9_PLEWA</name>
<organism evidence="1 2">
    <name type="scientific">Pleurodeles waltl</name>
    <name type="common">Iberian ribbed newt</name>
    <dbReference type="NCBI Taxonomy" id="8319"/>
    <lineage>
        <taxon>Eukaryota</taxon>
        <taxon>Metazoa</taxon>
        <taxon>Chordata</taxon>
        <taxon>Craniata</taxon>
        <taxon>Vertebrata</taxon>
        <taxon>Euteleostomi</taxon>
        <taxon>Amphibia</taxon>
        <taxon>Batrachia</taxon>
        <taxon>Caudata</taxon>
        <taxon>Salamandroidea</taxon>
        <taxon>Salamandridae</taxon>
        <taxon>Pleurodelinae</taxon>
        <taxon>Pleurodeles</taxon>
    </lineage>
</organism>
<proteinExistence type="predicted"/>
<gene>
    <name evidence="1" type="ORF">NDU88_004067</name>
</gene>
<accession>A0AAV7SHP9</accession>
<keyword evidence="2" id="KW-1185">Reference proteome</keyword>
<dbReference type="Proteomes" id="UP001066276">
    <property type="component" value="Chromosome 4_2"/>
</dbReference>
<reference evidence="1" key="1">
    <citation type="journal article" date="2022" name="bioRxiv">
        <title>Sequencing and chromosome-scale assembly of the giantPleurodeles waltlgenome.</title>
        <authorList>
            <person name="Brown T."/>
            <person name="Elewa A."/>
            <person name="Iarovenko S."/>
            <person name="Subramanian E."/>
            <person name="Araus A.J."/>
            <person name="Petzold A."/>
            <person name="Susuki M."/>
            <person name="Suzuki K.-i.T."/>
            <person name="Hayashi T."/>
            <person name="Toyoda A."/>
            <person name="Oliveira C."/>
            <person name="Osipova E."/>
            <person name="Leigh N.D."/>
            <person name="Simon A."/>
            <person name="Yun M.H."/>
        </authorList>
    </citation>
    <scope>NUCLEOTIDE SEQUENCE</scope>
    <source>
        <strain evidence="1">20211129_DDA</strain>
        <tissue evidence="1">Liver</tissue>
    </source>
</reference>
<evidence type="ECO:0000313" key="2">
    <source>
        <dbReference type="Proteomes" id="UP001066276"/>
    </source>
</evidence>
<protein>
    <submittedName>
        <fullName evidence="1">Uncharacterized protein</fullName>
    </submittedName>
</protein>
<comment type="caution">
    <text evidence="1">The sequence shown here is derived from an EMBL/GenBank/DDBJ whole genome shotgun (WGS) entry which is preliminary data.</text>
</comment>
<evidence type="ECO:0000313" key="1">
    <source>
        <dbReference type="EMBL" id="KAJ1163611.1"/>
    </source>
</evidence>
<dbReference type="AlphaFoldDB" id="A0AAV7SHP9"/>
<dbReference type="EMBL" id="JANPWB010000008">
    <property type="protein sequence ID" value="KAJ1163611.1"/>
    <property type="molecule type" value="Genomic_DNA"/>
</dbReference>
<sequence>MHTCRHPDAGSFITETDEIGHGRPQNVVSSISASRLGRAWRCLPGGPGDKWSIAGAAESGAVVGLRGARPGAASAPRAPLRQWEVRDCGRTWQLCTGERVCGRAGRAAGRAAALADLVPGPPGVLWGFRGPVLEEALLFGPWGSLATLAACLGGQCLA</sequence>